<dbReference type="AlphaFoldDB" id="A0A9P9DZ80"/>
<evidence type="ECO:0000256" key="3">
    <source>
        <dbReference type="ARBA" id="ARBA00023015"/>
    </source>
</evidence>
<dbReference type="SMART" id="SM00066">
    <property type="entry name" value="GAL4"/>
    <property type="match status" value="1"/>
</dbReference>
<evidence type="ECO:0000256" key="7">
    <source>
        <dbReference type="SAM" id="MobiDB-lite"/>
    </source>
</evidence>
<organism evidence="10 11">
    <name type="scientific">Dactylonectria estremocensis</name>
    <dbReference type="NCBI Taxonomy" id="1079267"/>
    <lineage>
        <taxon>Eukaryota</taxon>
        <taxon>Fungi</taxon>
        <taxon>Dikarya</taxon>
        <taxon>Ascomycota</taxon>
        <taxon>Pezizomycotina</taxon>
        <taxon>Sordariomycetes</taxon>
        <taxon>Hypocreomycetidae</taxon>
        <taxon>Hypocreales</taxon>
        <taxon>Nectriaceae</taxon>
        <taxon>Dactylonectria</taxon>
    </lineage>
</organism>
<feature type="chain" id="PRO_5040131923" evidence="8">
    <location>
        <begin position="19"/>
        <end position="773"/>
    </location>
</feature>
<gene>
    <name evidence="10" type="ORF">B0J13DRAFT_627526</name>
</gene>
<evidence type="ECO:0000259" key="9">
    <source>
        <dbReference type="PROSITE" id="PS50048"/>
    </source>
</evidence>
<evidence type="ECO:0000256" key="5">
    <source>
        <dbReference type="ARBA" id="ARBA00023163"/>
    </source>
</evidence>
<name>A0A9P9DZ80_9HYPO</name>
<dbReference type="CDD" id="cd00067">
    <property type="entry name" value="GAL4"/>
    <property type="match status" value="1"/>
</dbReference>
<keyword evidence="3" id="KW-0805">Transcription regulation</keyword>
<accession>A0A9P9DZ80</accession>
<dbReference type="Proteomes" id="UP000717696">
    <property type="component" value="Unassembled WGS sequence"/>
</dbReference>
<reference evidence="10" key="1">
    <citation type="journal article" date="2021" name="Nat. Commun.">
        <title>Genetic determinants of endophytism in the Arabidopsis root mycobiome.</title>
        <authorList>
            <person name="Mesny F."/>
            <person name="Miyauchi S."/>
            <person name="Thiergart T."/>
            <person name="Pickel B."/>
            <person name="Atanasova L."/>
            <person name="Karlsson M."/>
            <person name="Huettel B."/>
            <person name="Barry K.W."/>
            <person name="Haridas S."/>
            <person name="Chen C."/>
            <person name="Bauer D."/>
            <person name="Andreopoulos W."/>
            <person name="Pangilinan J."/>
            <person name="LaButti K."/>
            <person name="Riley R."/>
            <person name="Lipzen A."/>
            <person name="Clum A."/>
            <person name="Drula E."/>
            <person name="Henrissat B."/>
            <person name="Kohler A."/>
            <person name="Grigoriev I.V."/>
            <person name="Martin F.M."/>
            <person name="Hacquard S."/>
        </authorList>
    </citation>
    <scope>NUCLEOTIDE SEQUENCE</scope>
    <source>
        <strain evidence="10">MPI-CAGE-AT-0021</strain>
    </source>
</reference>
<dbReference type="PANTHER" id="PTHR47171">
    <property type="entry name" value="FARA-RELATED"/>
    <property type="match status" value="1"/>
</dbReference>
<dbReference type="InterPro" id="IPR007219">
    <property type="entry name" value="XnlR_reg_dom"/>
</dbReference>
<dbReference type="InterPro" id="IPR036864">
    <property type="entry name" value="Zn2-C6_fun-type_DNA-bd_sf"/>
</dbReference>
<keyword evidence="1" id="KW-0479">Metal-binding</keyword>
<dbReference type="GO" id="GO:0003677">
    <property type="term" value="F:DNA binding"/>
    <property type="evidence" value="ECO:0007669"/>
    <property type="project" value="UniProtKB-KW"/>
</dbReference>
<evidence type="ECO:0000256" key="8">
    <source>
        <dbReference type="SAM" id="SignalP"/>
    </source>
</evidence>
<dbReference type="OrthoDB" id="5121955at2759"/>
<dbReference type="GO" id="GO:0006351">
    <property type="term" value="P:DNA-templated transcription"/>
    <property type="evidence" value="ECO:0007669"/>
    <property type="project" value="InterPro"/>
</dbReference>
<dbReference type="EMBL" id="JAGMUU010000022">
    <property type="protein sequence ID" value="KAH7127792.1"/>
    <property type="molecule type" value="Genomic_DNA"/>
</dbReference>
<evidence type="ECO:0000256" key="1">
    <source>
        <dbReference type="ARBA" id="ARBA00022723"/>
    </source>
</evidence>
<dbReference type="Pfam" id="PF04082">
    <property type="entry name" value="Fungal_trans"/>
    <property type="match status" value="1"/>
</dbReference>
<keyword evidence="8" id="KW-0732">Signal</keyword>
<dbReference type="SUPFAM" id="SSF57701">
    <property type="entry name" value="Zn2/Cys6 DNA-binding domain"/>
    <property type="match status" value="1"/>
</dbReference>
<comment type="caution">
    <text evidence="10">The sequence shown here is derived from an EMBL/GenBank/DDBJ whole genome shotgun (WGS) entry which is preliminary data.</text>
</comment>
<dbReference type="InterPro" id="IPR001138">
    <property type="entry name" value="Zn2Cys6_DnaBD"/>
</dbReference>
<evidence type="ECO:0000256" key="2">
    <source>
        <dbReference type="ARBA" id="ARBA00022833"/>
    </source>
</evidence>
<evidence type="ECO:0000313" key="11">
    <source>
        <dbReference type="Proteomes" id="UP000717696"/>
    </source>
</evidence>
<dbReference type="GO" id="GO:0008270">
    <property type="term" value="F:zinc ion binding"/>
    <property type="evidence" value="ECO:0007669"/>
    <property type="project" value="InterPro"/>
</dbReference>
<proteinExistence type="predicted"/>
<feature type="signal peptide" evidence="8">
    <location>
        <begin position="1"/>
        <end position="18"/>
    </location>
</feature>
<feature type="domain" description="Zn(2)-C6 fungal-type" evidence="9">
    <location>
        <begin position="39"/>
        <end position="73"/>
    </location>
</feature>
<evidence type="ECO:0000313" key="10">
    <source>
        <dbReference type="EMBL" id="KAH7127792.1"/>
    </source>
</evidence>
<feature type="compositionally biased region" description="Basic and acidic residues" evidence="7">
    <location>
        <begin position="147"/>
        <end position="158"/>
    </location>
</feature>
<keyword evidence="6" id="KW-0539">Nucleus</keyword>
<dbReference type="Gene3D" id="4.10.240.10">
    <property type="entry name" value="Zn(2)-C6 fungal-type DNA-binding domain"/>
    <property type="match status" value="1"/>
</dbReference>
<dbReference type="PROSITE" id="PS00463">
    <property type="entry name" value="ZN2_CY6_FUNGAL_1"/>
    <property type="match status" value="1"/>
</dbReference>
<dbReference type="InterPro" id="IPR052073">
    <property type="entry name" value="Amide_Lactam_Regulators"/>
</dbReference>
<dbReference type="GO" id="GO:0000981">
    <property type="term" value="F:DNA-binding transcription factor activity, RNA polymerase II-specific"/>
    <property type="evidence" value="ECO:0007669"/>
    <property type="project" value="InterPro"/>
</dbReference>
<evidence type="ECO:0000256" key="4">
    <source>
        <dbReference type="ARBA" id="ARBA00023125"/>
    </source>
</evidence>
<feature type="region of interest" description="Disordered" evidence="7">
    <location>
        <begin position="84"/>
        <end position="107"/>
    </location>
</feature>
<keyword evidence="5" id="KW-0804">Transcription</keyword>
<dbReference type="Pfam" id="PF00172">
    <property type="entry name" value="Zn_clus"/>
    <property type="match status" value="1"/>
</dbReference>
<keyword evidence="4" id="KW-0238">DNA-binding</keyword>
<feature type="region of interest" description="Disordered" evidence="7">
    <location>
        <begin position="146"/>
        <end position="169"/>
    </location>
</feature>
<dbReference type="PANTHER" id="PTHR47171:SF3">
    <property type="entry name" value="FARA-RELATED"/>
    <property type="match status" value="1"/>
</dbReference>
<keyword evidence="11" id="KW-1185">Reference proteome</keyword>
<protein>
    <submittedName>
        <fullName evidence="10">Fungal-specific transcription factor domain-containing protein</fullName>
    </submittedName>
</protein>
<dbReference type="PROSITE" id="PS50048">
    <property type="entry name" value="ZN2_CY6_FUNGAL_2"/>
    <property type="match status" value="1"/>
</dbReference>
<sequence>MATLSLPLLVCCVAEDRASPIEPPKSQPTAMQAPKKPRACIPCHARKVRCNYAEVGTPCTRCVTKERTHECTLVAQLERNSIRRKHHHRTAARNGSVSTASEPAVPTGNDAIVVSPTTPMSLPGPLATAGLESGSGAAAALPALRTRGADRVRSERPVPEPVGAESESVAASASVSASASGLPIYSMSEDDAQLQTLCRMSENQAVDLSPDSTAADTLSTHRIVEYYSDLNAISVLGEALGQPRRRRLVQIDLPGPKAGTVVERELSRLDAVDRAYLLQRRVHDIPSKHVCDSLLQLFFLHVYPYTPIIDRAQFVTDYQLGNYSAFLLYSIFSITAPYASASTLQAAGFADAPEAQKEFFTRARLLYDFGCEKWQLNLLQGSIFMSSFQHSFAPDKDFRYWFANAVRIATQMGLHRQNLEEDLSPRIHRVCRRIWWLLYQRDFIFTLSGFINTRRLNDEEADTRLLELSDWAEDESYASGLPFLRPYTSIHMQFAIESCKLAQLGFRCLGLCRAVNDSWSVDEARQLGDGIRSWRSALPSELQMELVSDWNADNVWVLVIHAMSFRLACLFYRTSWKRRKEFNETESKWLHQQLIASMFELSTLLRRAMALDVIQYGPPSLIVTSMQLIALQIEAALSPSCTRSQQLSFKSEIHTLMQHLRATERNWPHAKWAYRALDGVVNGTGLALKETKLAYNDDSWTAGREQRANRVEARGLDTENPIDQHGHSYQPNFFAQQPQPWDNFPDNWLWDMMDAGVLGGWDHGEQETMDAPL</sequence>
<keyword evidence="2" id="KW-0862">Zinc</keyword>
<evidence type="ECO:0000256" key="6">
    <source>
        <dbReference type="ARBA" id="ARBA00023242"/>
    </source>
</evidence>
<dbReference type="CDD" id="cd12148">
    <property type="entry name" value="fungal_TF_MHR"/>
    <property type="match status" value="1"/>
</dbReference>